<dbReference type="PANTHER" id="PTHR42912:SF80">
    <property type="entry name" value="METHYLTRANSFERASE DOMAIN-CONTAINING PROTEIN"/>
    <property type="match status" value="1"/>
</dbReference>
<evidence type="ECO:0000313" key="3">
    <source>
        <dbReference type="EMBL" id="GAA3278755.1"/>
    </source>
</evidence>
<dbReference type="InterPro" id="IPR029063">
    <property type="entry name" value="SAM-dependent_MTases_sf"/>
</dbReference>
<comment type="caution">
    <text evidence="3">The sequence shown here is derived from an EMBL/GenBank/DDBJ whole genome shotgun (WGS) entry which is preliminary data.</text>
</comment>
<dbReference type="Gene3D" id="3.40.50.150">
    <property type="entry name" value="Vaccinia Virus protein VP39"/>
    <property type="match status" value="1"/>
</dbReference>
<keyword evidence="3" id="KW-0808">Transferase</keyword>
<proteinExistence type="predicted"/>
<dbReference type="EMBL" id="BAAAYG010000001">
    <property type="protein sequence ID" value="GAA3278755.1"/>
    <property type="molecule type" value="Genomic_DNA"/>
</dbReference>
<feature type="region of interest" description="Disordered" evidence="1">
    <location>
        <begin position="1"/>
        <end position="26"/>
    </location>
</feature>
<accession>A0ABP6RDH1</accession>
<dbReference type="PANTHER" id="PTHR42912">
    <property type="entry name" value="METHYLTRANSFERASE"/>
    <property type="match status" value="1"/>
</dbReference>
<dbReference type="InterPro" id="IPR041698">
    <property type="entry name" value="Methyltransf_25"/>
</dbReference>
<dbReference type="CDD" id="cd02440">
    <property type="entry name" value="AdoMet_MTases"/>
    <property type="match status" value="1"/>
</dbReference>
<dbReference type="Pfam" id="PF13649">
    <property type="entry name" value="Methyltransf_25"/>
    <property type="match status" value="1"/>
</dbReference>
<dbReference type="RefSeq" id="WP_344717243.1">
    <property type="nucleotide sequence ID" value="NZ_BAAAYG010000001.1"/>
</dbReference>
<dbReference type="Proteomes" id="UP001501736">
    <property type="component" value="Unassembled WGS sequence"/>
</dbReference>
<dbReference type="InterPro" id="IPR050508">
    <property type="entry name" value="Methyltransf_Superfamily"/>
</dbReference>
<dbReference type="GO" id="GO:0032259">
    <property type="term" value="P:methylation"/>
    <property type="evidence" value="ECO:0007669"/>
    <property type="project" value="UniProtKB-KW"/>
</dbReference>
<gene>
    <name evidence="3" type="ORF">GCM10020260_01190</name>
</gene>
<dbReference type="SUPFAM" id="SSF53335">
    <property type="entry name" value="S-adenosyl-L-methionine-dependent methyltransferases"/>
    <property type="match status" value="1"/>
</dbReference>
<feature type="domain" description="Methyltransferase" evidence="2">
    <location>
        <begin position="94"/>
        <end position="190"/>
    </location>
</feature>
<sequence>MAEEIADDGTAADAPGDAVPAPLPEHAWTEDPDYVRVYDVENAGGWDHDFYAELIGELVGVSVDDGAWSGGPAEAVAAGGGGEHVLDPAHAPHVADIGCGTGVLGLRLAAAGIRVTGVDPSRAMIDAAEARTAASGLEEQVTWHHGFADRLPTASADVVLMEGHVAQYFLERSAWDEVLAHAHRALVPGGALTFESRNPEGLELDVWDEEHTRETQEHPDGGTFDSWIELVRVAGEQDVAGEQVEHPAGPEDGQDDGPLVTHRGHMVLPDGRHVTTEETLRFRPLEVLRGSLERAGFVVEQLWGDWDSEELDADSPEIIVLARKR</sequence>
<protein>
    <submittedName>
        <fullName evidence="3">Class I SAM-dependent methyltransferase</fullName>
    </submittedName>
</protein>
<evidence type="ECO:0000259" key="2">
    <source>
        <dbReference type="Pfam" id="PF13649"/>
    </source>
</evidence>
<organism evidence="3 4">
    <name type="scientific">Nesterenkonia halobia</name>
    <dbReference type="NCBI Taxonomy" id="37922"/>
    <lineage>
        <taxon>Bacteria</taxon>
        <taxon>Bacillati</taxon>
        <taxon>Actinomycetota</taxon>
        <taxon>Actinomycetes</taxon>
        <taxon>Micrococcales</taxon>
        <taxon>Micrococcaceae</taxon>
        <taxon>Nesterenkonia</taxon>
    </lineage>
</organism>
<keyword evidence="4" id="KW-1185">Reference proteome</keyword>
<reference evidence="4" key="1">
    <citation type="journal article" date="2019" name="Int. J. Syst. Evol. Microbiol.">
        <title>The Global Catalogue of Microorganisms (GCM) 10K type strain sequencing project: providing services to taxonomists for standard genome sequencing and annotation.</title>
        <authorList>
            <consortium name="The Broad Institute Genomics Platform"/>
            <consortium name="The Broad Institute Genome Sequencing Center for Infectious Disease"/>
            <person name="Wu L."/>
            <person name="Ma J."/>
        </authorList>
    </citation>
    <scope>NUCLEOTIDE SEQUENCE [LARGE SCALE GENOMIC DNA]</scope>
    <source>
        <strain evidence="4">JCM 11483</strain>
    </source>
</reference>
<evidence type="ECO:0000256" key="1">
    <source>
        <dbReference type="SAM" id="MobiDB-lite"/>
    </source>
</evidence>
<dbReference type="GO" id="GO:0008168">
    <property type="term" value="F:methyltransferase activity"/>
    <property type="evidence" value="ECO:0007669"/>
    <property type="project" value="UniProtKB-KW"/>
</dbReference>
<feature type="compositionally biased region" description="Low complexity" evidence="1">
    <location>
        <begin position="8"/>
        <end position="20"/>
    </location>
</feature>
<name>A0ABP6RDH1_9MICC</name>
<evidence type="ECO:0000313" key="4">
    <source>
        <dbReference type="Proteomes" id="UP001501736"/>
    </source>
</evidence>
<keyword evidence="3" id="KW-0489">Methyltransferase</keyword>